<evidence type="ECO:0000313" key="1">
    <source>
        <dbReference type="EMBL" id="CEP27563.1"/>
    </source>
</evidence>
<gene>
    <name evidence="1" type="ORF">PFCIRM138_02240</name>
</gene>
<proteinExistence type="predicted"/>
<accession>A0A068VUH4</accession>
<sequence>MGAFNWSSQHLDVRGVEDGYQALEHEDWRCPRGVAASVASGQGLAAGDVLSGQAATVSDGAA</sequence>
<name>A0A068VUH4_PROFF</name>
<reference evidence="1" key="1">
    <citation type="submission" date="2014-08" db="EMBL/GenBank/DDBJ databases">
        <authorList>
            <person name="Falentin Helene"/>
        </authorList>
    </citation>
    <scope>NUCLEOTIDE SEQUENCE</scope>
</reference>
<protein>
    <submittedName>
        <fullName evidence="1">Uncharacterized protein</fullName>
    </submittedName>
</protein>
<dbReference type="AlphaFoldDB" id="A0A068VUH4"/>
<organism evidence="1">
    <name type="scientific">Propionibacterium freudenreichii subsp. freudenreichii</name>
    <dbReference type="NCBI Taxonomy" id="66712"/>
    <lineage>
        <taxon>Bacteria</taxon>
        <taxon>Bacillati</taxon>
        <taxon>Actinomycetota</taxon>
        <taxon>Actinomycetes</taxon>
        <taxon>Propionibacteriales</taxon>
        <taxon>Propionibacteriaceae</taxon>
        <taxon>Propionibacterium</taxon>
    </lineage>
</organism>
<dbReference type="EMBL" id="LM676437">
    <property type="protein sequence ID" value="CEP27563.1"/>
    <property type="molecule type" value="Genomic_DNA"/>
</dbReference>